<protein>
    <recommendedName>
        <fullName evidence="3">PH domain-containing protein</fullName>
    </recommendedName>
</protein>
<dbReference type="InterPro" id="IPR011993">
    <property type="entry name" value="PH-like_dom_sf"/>
</dbReference>
<proteinExistence type="predicted"/>
<keyword evidence="2" id="KW-1185">Reference proteome</keyword>
<comment type="caution">
    <text evidence="1">The sequence shown here is derived from an EMBL/GenBank/DDBJ whole genome shotgun (WGS) entry which is preliminary data.</text>
</comment>
<reference evidence="1 2" key="1">
    <citation type="journal article" date="2013" name="Curr. Biol.">
        <title>The Genome of the Foraminiferan Reticulomyxa filosa.</title>
        <authorList>
            <person name="Glockner G."/>
            <person name="Hulsmann N."/>
            <person name="Schleicher M."/>
            <person name="Noegel A.A."/>
            <person name="Eichinger L."/>
            <person name="Gallinger C."/>
            <person name="Pawlowski J."/>
            <person name="Sierra R."/>
            <person name="Euteneuer U."/>
            <person name="Pillet L."/>
            <person name="Moustafa A."/>
            <person name="Platzer M."/>
            <person name="Groth M."/>
            <person name="Szafranski K."/>
            <person name="Schliwa M."/>
        </authorList>
    </citation>
    <scope>NUCLEOTIDE SEQUENCE [LARGE SCALE GENOMIC DNA]</scope>
</reference>
<dbReference type="SUPFAM" id="SSF50729">
    <property type="entry name" value="PH domain-like"/>
    <property type="match status" value="1"/>
</dbReference>
<evidence type="ECO:0000313" key="1">
    <source>
        <dbReference type="EMBL" id="ETO28735.1"/>
    </source>
</evidence>
<gene>
    <name evidence="1" type="ORF">RFI_08390</name>
</gene>
<accession>X6NR01</accession>
<organism evidence="1 2">
    <name type="scientific">Reticulomyxa filosa</name>
    <dbReference type="NCBI Taxonomy" id="46433"/>
    <lineage>
        <taxon>Eukaryota</taxon>
        <taxon>Sar</taxon>
        <taxon>Rhizaria</taxon>
        <taxon>Retaria</taxon>
        <taxon>Foraminifera</taxon>
        <taxon>Monothalamids</taxon>
        <taxon>Reticulomyxidae</taxon>
        <taxon>Reticulomyxa</taxon>
    </lineage>
</organism>
<dbReference type="AlphaFoldDB" id="X6NR01"/>
<dbReference type="OrthoDB" id="269822at2759"/>
<dbReference type="EMBL" id="ASPP01006500">
    <property type="protein sequence ID" value="ETO28735.1"/>
    <property type="molecule type" value="Genomic_DNA"/>
</dbReference>
<feature type="non-terminal residue" evidence="1">
    <location>
        <position position="1"/>
    </location>
</feature>
<dbReference type="Gene3D" id="2.30.29.30">
    <property type="entry name" value="Pleckstrin-homology domain (PH domain)/Phosphotyrosine-binding domain (PTB)"/>
    <property type="match status" value="1"/>
</dbReference>
<evidence type="ECO:0000313" key="2">
    <source>
        <dbReference type="Proteomes" id="UP000023152"/>
    </source>
</evidence>
<dbReference type="Proteomes" id="UP000023152">
    <property type="component" value="Unassembled WGS sequence"/>
</dbReference>
<name>X6NR01_RETFI</name>
<evidence type="ECO:0008006" key="3">
    <source>
        <dbReference type="Google" id="ProtNLM"/>
    </source>
</evidence>
<sequence>NNLVIQWYSKSKPLKETCVYIQNITGILKGQKTEPFLKKPRKNLESGSFSIVYVVHANKGGSTMSLDLVAQSRLQCDLWVRSLEKLQQLCQHGPENSESDQRCEDKPKAAANSGQLNLTKVKFLNVGISKSEWFASQQNSEGSMDQTFDSNFKTSNEMLQISDLELLQNDFNAAMKSFTALEESLRQSESLFDKQDFIFDVLNELKQKLQKLDVEVHTTRNMKTCKKHIWSINTEVIALQEKASEFEGGQYVGGKVALRVVVIVRISPLKKKGKFSKSLIFFFCRMFGREKKKYIAS</sequence>